<gene>
    <name evidence="8" type="primary">xapA</name>
    <name evidence="8" type="ORF">BPAY_269</name>
</gene>
<name>A0ABM7EYE1_9FLAO</name>
<keyword evidence="9" id="KW-1185">Reference proteome</keyword>
<dbReference type="RefSeq" id="WP_244270741.1">
    <property type="nucleotide sequence ID" value="NZ_AP014609.1"/>
</dbReference>
<dbReference type="EC" id="2.4.2.1" evidence="3"/>
<comment type="similarity">
    <text evidence="2">Belongs to the PNP/MTAP phosphorylase family.</text>
</comment>
<evidence type="ECO:0000256" key="2">
    <source>
        <dbReference type="ARBA" id="ARBA00006751"/>
    </source>
</evidence>
<proteinExistence type="inferred from homology"/>
<dbReference type="InterPro" id="IPR011268">
    <property type="entry name" value="Purine_phosphorylase"/>
</dbReference>
<dbReference type="EMBL" id="AP014609">
    <property type="protein sequence ID" value="BAR92018.1"/>
    <property type="molecule type" value="Genomic_DNA"/>
</dbReference>
<sequence>MLMTMTLEKSKQYIQNKIKEKPDFGILLLGNQFDRLIEEIKNPICISYEEIPLFSKKNLYGKFIFGKIEDKNVVLLIEPFSEENRTNNFSIVLCKNIGIDKFILINISGGVNPNYKMGDVMLVKDHINFFPESSNIKEFIKNRFFEITEPYDKKMIEIAENIAMNHNIIIQKGVYVAYPYSNYKTYAEYAMIRSMGGDSVGIDIVSDVIKARCMNLRVFAISIIMGLYKKSDEHRNSDFKPFFYKEIEKSISLLILIVKEFIKLCL</sequence>
<feature type="domain" description="Nucleoside phosphorylase" evidence="7">
    <location>
        <begin position="39"/>
        <end position="255"/>
    </location>
</feature>
<evidence type="ECO:0000256" key="3">
    <source>
        <dbReference type="ARBA" id="ARBA00011886"/>
    </source>
</evidence>
<dbReference type="SUPFAM" id="SSF53167">
    <property type="entry name" value="Purine and uridine phosphorylases"/>
    <property type="match status" value="1"/>
</dbReference>
<evidence type="ECO:0000259" key="7">
    <source>
        <dbReference type="Pfam" id="PF01048"/>
    </source>
</evidence>
<evidence type="ECO:0000256" key="6">
    <source>
        <dbReference type="ARBA" id="ARBA00031036"/>
    </source>
</evidence>
<organism evidence="8 9">
    <name type="scientific">Blattabacterium cuenoti BPAY</name>
    <dbReference type="NCBI Taxonomy" id="1457031"/>
    <lineage>
        <taxon>Bacteria</taxon>
        <taxon>Pseudomonadati</taxon>
        <taxon>Bacteroidota</taxon>
        <taxon>Flavobacteriia</taxon>
        <taxon>Flavobacteriales</taxon>
        <taxon>Blattabacteriaceae</taxon>
        <taxon>Blattabacterium</taxon>
    </lineage>
</organism>
<dbReference type="PANTHER" id="PTHR11904">
    <property type="entry name" value="METHYLTHIOADENOSINE/PURINE NUCLEOSIDE PHOSPHORYLASE"/>
    <property type="match status" value="1"/>
</dbReference>
<protein>
    <recommendedName>
        <fullName evidence="3">purine-nucleoside phosphorylase</fullName>
        <ecNumber evidence="3">2.4.2.1</ecNumber>
    </recommendedName>
    <alternativeName>
        <fullName evidence="6">Inosine-guanosine phosphorylase</fullName>
    </alternativeName>
</protein>
<dbReference type="InterPro" id="IPR035994">
    <property type="entry name" value="Nucleoside_phosphorylase_sf"/>
</dbReference>
<evidence type="ECO:0000313" key="9">
    <source>
        <dbReference type="Proteomes" id="UP000217805"/>
    </source>
</evidence>
<dbReference type="CDD" id="cd09009">
    <property type="entry name" value="PNP-EcPNPII_like"/>
    <property type="match status" value="1"/>
</dbReference>
<reference evidence="8 9" key="1">
    <citation type="journal article" date="2015" name="Microbes Environ.">
        <title>An Efficient Strategy Developed for Next-Generation Sequencing of Endosymbiont Genomes Performed Using Crude DNA Isolated from Host Tissues: A Case Study of Blattabacterium cuenoti Inhabiting the Fat Bodies of Cockroaches.</title>
        <authorList>
            <person name="Kinjo Y."/>
            <person name="Saitoh S."/>
            <person name="Tokuda G."/>
        </authorList>
    </citation>
    <scope>NUCLEOTIDE SEQUENCE [LARGE SCALE GENOMIC DNA]</scope>
    <source>
        <strain evidence="8 9">BPAY</strain>
    </source>
</reference>
<dbReference type="Gene3D" id="3.40.50.1580">
    <property type="entry name" value="Nucleoside phosphorylase domain"/>
    <property type="match status" value="1"/>
</dbReference>
<dbReference type="InterPro" id="IPR000845">
    <property type="entry name" value="Nucleoside_phosphorylase_d"/>
</dbReference>
<dbReference type="Pfam" id="PF01048">
    <property type="entry name" value="PNP_UDP_1"/>
    <property type="match status" value="1"/>
</dbReference>
<dbReference type="PANTHER" id="PTHR11904:SF9">
    <property type="entry name" value="PURINE NUCLEOSIDE PHOSPHORYLASE-RELATED"/>
    <property type="match status" value="1"/>
</dbReference>
<evidence type="ECO:0000313" key="8">
    <source>
        <dbReference type="EMBL" id="BAR92018.1"/>
    </source>
</evidence>
<evidence type="ECO:0000256" key="5">
    <source>
        <dbReference type="ARBA" id="ARBA00022679"/>
    </source>
</evidence>
<dbReference type="Proteomes" id="UP000217805">
    <property type="component" value="Chromosome"/>
</dbReference>
<keyword evidence="5" id="KW-0808">Transferase</keyword>
<keyword evidence="4" id="KW-0328">Glycosyltransferase</keyword>
<comment type="pathway">
    <text evidence="1">Purine metabolism; purine nucleoside salvage.</text>
</comment>
<evidence type="ECO:0000256" key="1">
    <source>
        <dbReference type="ARBA" id="ARBA00005058"/>
    </source>
</evidence>
<evidence type="ECO:0000256" key="4">
    <source>
        <dbReference type="ARBA" id="ARBA00022676"/>
    </source>
</evidence>
<accession>A0ABM7EYE1</accession>